<dbReference type="Pfam" id="PF00069">
    <property type="entry name" value="Pkinase"/>
    <property type="match status" value="1"/>
</dbReference>
<dbReference type="OrthoDB" id="1668230at2759"/>
<dbReference type="GO" id="GO:0004674">
    <property type="term" value="F:protein serine/threonine kinase activity"/>
    <property type="evidence" value="ECO:0007669"/>
    <property type="project" value="TreeGrafter"/>
</dbReference>
<protein>
    <submittedName>
        <fullName evidence="6">Kinase-like protein</fullName>
    </submittedName>
</protein>
<organism evidence="6 7">
    <name type="scientific">Pseudovirgaria hyperparasitica</name>
    <dbReference type="NCBI Taxonomy" id="470096"/>
    <lineage>
        <taxon>Eukaryota</taxon>
        <taxon>Fungi</taxon>
        <taxon>Dikarya</taxon>
        <taxon>Ascomycota</taxon>
        <taxon>Pezizomycotina</taxon>
        <taxon>Dothideomycetes</taxon>
        <taxon>Dothideomycetes incertae sedis</taxon>
        <taxon>Acrospermales</taxon>
        <taxon>Acrospermaceae</taxon>
        <taxon>Pseudovirgaria</taxon>
    </lineage>
</organism>
<dbReference type="EMBL" id="ML996573">
    <property type="protein sequence ID" value="KAF2757272.1"/>
    <property type="molecule type" value="Genomic_DNA"/>
</dbReference>
<dbReference type="Proteomes" id="UP000799437">
    <property type="component" value="Unassembled WGS sequence"/>
</dbReference>
<evidence type="ECO:0000256" key="4">
    <source>
        <dbReference type="ARBA" id="ARBA00022840"/>
    </source>
</evidence>
<evidence type="ECO:0000313" key="6">
    <source>
        <dbReference type="EMBL" id="KAF2757272.1"/>
    </source>
</evidence>
<dbReference type="GeneID" id="54488093"/>
<evidence type="ECO:0000313" key="7">
    <source>
        <dbReference type="Proteomes" id="UP000799437"/>
    </source>
</evidence>
<reference evidence="6" key="1">
    <citation type="journal article" date="2020" name="Stud. Mycol.">
        <title>101 Dothideomycetes genomes: a test case for predicting lifestyles and emergence of pathogens.</title>
        <authorList>
            <person name="Haridas S."/>
            <person name="Albert R."/>
            <person name="Binder M."/>
            <person name="Bloem J."/>
            <person name="Labutti K."/>
            <person name="Salamov A."/>
            <person name="Andreopoulos B."/>
            <person name="Baker S."/>
            <person name="Barry K."/>
            <person name="Bills G."/>
            <person name="Bluhm B."/>
            <person name="Cannon C."/>
            <person name="Castanera R."/>
            <person name="Culley D."/>
            <person name="Daum C."/>
            <person name="Ezra D."/>
            <person name="Gonzalez J."/>
            <person name="Henrissat B."/>
            <person name="Kuo A."/>
            <person name="Liang C."/>
            <person name="Lipzen A."/>
            <person name="Lutzoni F."/>
            <person name="Magnuson J."/>
            <person name="Mondo S."/>
            <person name="Nolan M."/>
            <person name="Ohm R."/>
            <person name="Pangilinan J."/>
            <person name="Park H.-J."/>
            <person name="Ramirez L."/>
            <person name="Alfaro M."/>
            <person name="Sun H."/>
            <person name="Tritt A."/>
            <person name="Yoshinaga Y."/>
            <person name="Zwiers L.-H."/>
            <person name="Turgeon B."/>
            <person name="Goodwin S."/>
            <person name="Spatafora J."/>
            <person name="Crous P."/>
            <person name="Grigoriev I."/>
        </authorList>
    </citation>
    <scope>NUCLEOTIDE SEQUENCE</scope>
    <source>
        <strain evidence="6">CBS 121739</strain>
    </source>
</reference>
<dbReference type="InterPro" id="IPR011009">
    <property type="entry name" value="Kinase-like_dom_sf"/>
</dbReference>
<sequence length="269" mass="30235">MSDGDIHVVAYFPEGVKYILDFGSTHYIGFVDDTTVLKYPHFKEELDGLAVEWQIYQRLGKHPRITDLKGRHKDGGIFLEYARNGSLQGYLESNAPLNVETKLRLAKETADGVAHAHRQNVLICDIAVRNILVDSELHVKLCDFQGKIIGPDGTVILSGGASENADSYKPRDNPYDQNVSTDIFALGSTIYYIMTGHRPFPKLDTIQDELKINESYRQGLFPRLDIAEEIVHKCWSGKYTSASEVVSDLAVLRRSYVQSSELGQQLQQD</sequence>
<keyword evidence="3 6" id="KW-0418">Kinase</keyword>
<dbReference type="Gene3D" id="1.10.510.10">
    <property type="entry name" value="Transferase(Phosphotransferase) domain 1"/>
    <property type="match status" value="1"/>
</dbReference>
<keyword evidence="7" id="KW-1185">Reference proteome</keyword>
<dbReference type="PANTHER" id="PTHR44329">
    <property type="entry name" value="SERINE/THREONINE-PROTEIN KINASE TNNI3K-RELATED"/>
    <property type="match status" value="1"/>
</dbReference>
<evidence type="ECO:0000256" key="1">
    <source>
        <dbReference type="ARBA" id="ARBA00022679"/>
    </source>
</evidence>
<dbReference type="InterPro" id="IPR000719">
    <property type="entry name" value="Prot_kinase_dom"/>
</dbReference>
<feature type="domain" description="Protein kinase" evidence="5">
    <location>
        <begin position="1"/>
        <end position="269"/>
    </location>
</feature>
<name>A0A6A6W340_9PEZI</name>
<evidence type="ECO:0000256" key="3">
    <source>
        <dbReference type="ARBA" id="ARBA00022777"/>
    </source>
</evidence>
<keyword evidence="2" id="KW-0547">Nucleotide-binding</keyword>
<gene>
    <name evidence="6" type="ORF">EJ05DRAFT_500815</name>
</gene>
<dbReference type="PANTHER" id="PTHR44329:SF288">
    <property type="entry name" value="MITOGEN-ACTIVATED PROTEIN KINASE KINASE KINASE 20"/>
    <property type="match status" value="1"/>
</dbReference>
<keyword evidence="4" id="KW-0067">ATP-binding</keyword>
<proteinExistence type="predicted"/>
<evidence type="ECO:0000256" key="2">
    <source>
        <dbReference type="ARBA" id="ARBA00022741"/>
    </source>
</evidence>
<dbReference type="SUPFAM" id="SSF56112">
    <property type="entry name" value="Protein kinase-like (PK-like)"/>
    <property type="match status" value="1"/>
</dbReference>
<keyword evidence="1" id="KW-0808">Transferase</keyword>
<evidence type="ECO:0000259" key="5">
    <source>
        <dbReference type="PROSITE" id="PS50011"/>
    </source>
</evidence>
<dbReference type="InterPro" id="IPR051681">
    <property type="entry name" value="Ser/Thr_Kinases-Pseudokinases"/>
</dbReference>
<dbReference type="AlphaFoldDB" id="A0A6A6W340"/>
<dbReference type="GO" id="GO:0005524">
    <property type="term" value="F:ATP binding"/>
    <property type="evidence" value="ECO:0007669"/>
    <property type="project" value="UniProtKB-KW"/>
</dbReference>
<dbReference type="RefSeq" id="XP_033599723.1">
    <property type="nucleotide sequence ID" value="XM_033747039.1"/>
</dbReference>
<dbReference type="PROSITE" id="PS50011">
    <property type="entry name" value="PROTEIN_KINASE_DOM"/>
    <property type="match status" value="1"/>
</dbReference>
<accession>A0A6A6W340</accession>